<comment type="subcellular location">
    <subcellularLocation>
        <location evidence="5">Cell outer membrane</location>
        <topology evidence="5">Multi-pass membrane protein</topology>
    </subcellularLocation>
</comment>
<dbReference type="EMBL" id="JAQMPX010000029">
    <property type="protein sequence ID" value="MDB9137666.1"/>
    <property type="molecule type" value="Genomic_DNA"/>
</dbReference>
<comment type="caution">
    <text evidence="7">The sequence shown here is derived from an EMBL/GenBank/DDBJ whole genome shotgun (WGS) entry which is preliminary data.</text>
</comment>
<dbReference type="Gene3D" id="2.60.40.1120">
    <property type="entry name" value="Carboxypeptidase-like, regulatory domain"/>
    <property type="match status" value="1"/>
</dbReference>
<dbReference type="PANTHER" id="PTHR30069">
    <property type="entry name" value="TONB-DEPENDENT OUTER MEMBRANE RECEPTOR"/>
    <property type="match status" value="1"/>
</dbReference>
<proteinExistence type="inferred from homology"/>
<sequence length="356" mass="38914">MKKKEDFCRESNHFLKSLGLALCLVSFGGSAIYASSLYAQRTMLSIQMNDRTVEDVFEYIEKNSEFIFVYHGSNIDLHRKVNLDVRDQSVEIILDKLFSGTDIEYIINNRQIIVRRDTKKEDLPIANQQTKKVKITGVVKDAHGDPVIGANVVEKGTTNGTISDLDGNFSLDVSAGNVLMVSYVGFQEKEVPVGDKKVLQIVLDEDSKALEEVVVTALGITRSEKALGYATQKFKGDELEKVKGVNIATSLSGRISGMRVYNSTEFGVAPKIKLRGEEPLVVVDGVPTNQAFSDFNQDVIENITVLKGATASALYGSRGGNGAIMITTKKGGDKGFSIEVNTSNMFNAGQLKIPEV</sequence>
<organism evidence="7 8">
    <name type="scientific">Parabacteroides distasonis</name>
    <dbReference type="NCBI Taxonomy" id="823"/>
    <lineage>
        <taxon>Bacteria</taxon>
        <taxon>Pseudomonadati</taxon>
        <taxon>Bacteroidota</taxon>
        <taxon>Bacteroidia</taxon>
        <taxon>Bacteroidales</taxon>
        <taxon>Tannerellaceae</taxon>
        <taxon>Parabacteroides</taxon>
    </lineage>
</organism>
<name>A0AAW6F3R5_PARDI</name>
<dbReference type="FunFam" id="2.60.40.1120:FF:000003">
    <property type="entry name" value="Outer membrane protein Omp121"/>
    <property type="match status" value="1"/>
</dbReference>
<comment type="similarity">
    <text evidence="5">Belongs to the TonB-dependent receptor family.</text>
</comment>
<dbReference type="RefSeq" id="WP_272060067.1">
    <property type="nucleotide sequence ID" value="NZ_JAQMPX010000029.1"/>
</dbReference>
<dbReference type="NCBIfam" id="TIGR04057">
    <property type="entry name" value="SusC_RagA_signa"/>
    <property type="match status" value="1"/>
</dbReference>
<feature type="domain" description="Secretin/TonB short N-terminal" evidence="6">
    <location>
        <begin position="66"/>
        <end position="117"/>
    </location>
</feature>
<keyword evidence="5" id="KW-0812">Transmembrane</keyword>
<dbReference type="InterPro" id="IPR011662">
    <property type="entry name" value="Secretin/TonB_short_N"/>
</dbReference>
<dbReference type="InterPro" id="IPR037066">
    <property type="entry name" value="Plug_dom_sf"/>
</dbReference>
<keyword evidence="1 5" id="KW-0813">Transport</keyword>
<dbReference type="Proteomes" id="UP001211522">
    <property type="component" value="Unassembled WGS sequence"/>
</dbReference>
<evidence type="ECO:0000313" key="8">
    <source>
        <dbReference type="Proteomes" id="UP001211522"/>
    </source>
</evidence>
<dbReference type="SUPFAM" id="SSF49464">
    <property type="entry name" value="Carboxypeptidase regulatory domain-like"/>
    <property type="match status" value="1"/>
</dbReference>
<dbReference type="InterPro" id="IPR039426">
    <property type="entry name" value="TonB-dep_rcpt-like"/>
</dbReference>
<dbReference type="GO" id="GO:0004180">
    <property type="term" value="F:carboxypeptidase activity"/>
    <property type="evidence" value="ECO:0007669"/>
    <property type="project" value="UniProtKB-KW"/>
</dbReference>
<dbReference type="PROSITE" id="PS52016">
    <property type="entry name" value="TONB_DEPENDENT_REC_3"/>
    <property type="match status" value="1"/>
</dbReference>
<evidence type="ECO:0000259" key="6">
    <source>
        <dbReference type="SMART" id="SM00965"/>
    </source>
</evidence>
<evidence type="ECO:0000256" key="2">
    <source>
        <dbReference type="ARBA" id="ARBA00022729"/>
    </source>
</evidence>
<dbReference type="Pfam" id="PF13715">
    <property type="entry name" value="CarbopepD_reg_2"/>
    <property type="match status" value="1"/>
</dbReference>
<dbReference type="PANTHER" id="PTHR30069:SF29">
    <property type="entry name" value="HEMOGLOBIN AND HEMOGLOBIN-HAPTOGLOBIN-BINDING PROTEIN 1-RELATED"/>
    <property type="match status" value="1"/>
</dbReference>
<evidence type="ECO:0000256" key="4">
    <source>
        <dbReference type="ARBA" id="ARBA00023237"/>
    </source>
</evidence>
<dbReference type="GO" id="GO:0044718">
    <property type="term" value="P:siderophore transmembrane transport"/>
    <property type="evidence" value="ECO:0007669"/>
    <property type="project" value="TreeGrafter"/>
</dbReference>
<evidence type="ECO:0000313" key="7">
    <source>
        <dbReference type="EMBL" id="MDB9137666.1"/>
    </source>
</evidence>
<keyword evidence="7" id="KW-0378">Hydrolase</keyword>
<evidence type="ECO:0000256" key="5">
    <source>
        <dbReference type="PROSITE-ProRule" id="PRU01360"/>
    </source>
</evidence>
<keyword evidence="2" id="KW-0732">Signal</keyword>
<keyword evidence="7" id="KW-0645">Protease</keyword>
<dbReference type="InterPro" id="IPR012910">
    <property type="entry name" value="Plug_dom"/>
</dbReference>
<dbReference type="GO" id="GO:0015344">
    <property type="term" value="F:siderophore uptake transmembrane transporter activity"/>
    <property type="evidence" value="ECO:0007669"/>
    <property type="project" value="TreeGrafter"/>
</dbReference>
<dbReference type="SMART" id="SM00965">
    <property type="entry name" value="STN"/>
    <property type="match status" value="1"/>
</dbReference>
<accession>A0AAW6F3R5</accession>
<dbReference type="Gene3D" id="2.170.130.10">
    <property type="entry name" value="TonB-dependent receptor, plug domain"/>
    <property type="match status" value="1"/>
</dbReference>
<reference evidence="7" key="1">
    <citation type="submission" date="2023-01" db="EMBL/GenBank/DDBJ databases">
        <title>Human gut microbiome strain richness.</title>
        <authorList>
            <person name="Chen-Liaw A."/>
        </authorList>
    </citation>
    <scope>NUCLEOTIDE SEQUENCE</scope>
    <source>
        <strain evidence="7">D35st1_E5_D35t1_190705</strain>
    </source>
</reference>
<evidence type="ECO:0000256" key="3">
    <source>
        <dbReference type="ARBA" id="ARBA00023136"/>
    </source>
</evidence>
<dbReference type="InterPro" id="IPR008969">
    <property type="entry name" value="CarboxyPept-like_regulatory"/>
</dbReference>
<keyword evidence="3 5" id="KW-0472">Membrane</keyword>
<protein>
    <submittedName>
        <fullName evidence="7">Carboxypeptidase-like regulatory domain-containing protein</fullName>
    </submittedName>
</protein>
<dbReference type="SUPFAM" id="SSF56935">
    <property type="entry name" value="Porins"/>
    <property type="match status" value="1"/>
</dbReference>
<dbReference type="InterPro" id="IPR023997">
    <property type="entry name" value="TonB-dep_OMP_SusC/RagA_CS"/>
</dbReference>
<dbReference type="Pfam" id="PF07715">
    <property type="entry name" value="Plug"/>
    <property type="match status" value="1"/>
</dbReference>
<keyword evidence="7" id="KW-0121">Carboxypeptidase</keyword>
<evidence type="ECO:0000256" key="1">
    <source>
        <dbReference type="ARBA" id="ARBA00022448"/>
    </source>
</evidence>
<dbReference type="GO" id="GO:0009279">
    <property type="term" value="C:cell outer membrane"/>
    <property type="evidence" value="ECO:0007669"/>
    <property type="project" value="UniProtKB-SubCell"/>
</dbReference>
<keyword evidence="4 5" id="KW-0998">Cell outer membrane</keyword>
<keyword evidence="5" id="KW-1134">Transmembrane beta strand</keyword>
<dbReference type="AlphaFoldDB" id="A0AAW6F3R5"/>
<dbReference type="Pfam" id="PF07660">
    <property type="entry name" value="STN"/>
    <property type="match status" value="1"/>
</dbReference>
<gene>
    <name evidence="7" type="ORF">PN612_03965</name>
</gene>